<sequence length="137" mass="15746">MTSATIAADDVKLTRILFLSSKAGIIACSHSAFARMSVNTLTLFASLRHGCRHLVIRAIEHGCHPWMRHQLRRSTRSQMQNITRLSSPLILDLRKKCPPFSPSHHRQLLAFRLVLFYFFGYYYLLLSNSEAFTTHLD</sequence>
<organism evidence="2">
    <name type="scientific">Rhipicephalus microplus</name>
    <name type="common">Cattle tick</name>
    <name type="synonym">Boophilus microplus</name>
    <dbReference type="NCBI Taxonomy" id="6941"/>
    <lineage>
        <taxon>Eukaryota</taxon>
        <taxon>Metazoa</taxon>
        <taxon>Ecdysozoa</taxon>
        <taxon>Arthropoda</taxon>
        <taxon>Chelicerata</taxon>
        <taxon>Arachnida</taxon>
        <taxon>Acari</taxon>
        <taxon>Parasitiformes</taxon>
        <taxon>Ixodida</taxon>
        <taxon>Ixodoidea</taxon>
        <taxon>Ixodidae</taxon>
        <taxon>Rhipicephalinae</taxon>
        <taxon>Rhipicephalus</taxon>
        <taxon>Boophilus</taxon>
    </lineage>
</organism>
<feature type="transmembrane region" description="Helical" evidence="1">
    <location>
        <begin position="109"/>
        <end position="126"/>
    </location>
</feature>
<dbReference type="AlphaFoldDB" id="A0A6G5AGK5"/>
<name>A0A6G5AGK5_RHIMP</name>
<dbReference type="EMBL" id="GIKN01007445">
    <property type="protein sequence ID" value="NIE49718.1"/>
    <property type="molecule type" value="Transcribed_RNA"/>
</dbReference>
<keyword evidence="1" id="KW-0472">Membrane</keyword>
<evidence type="ECO:0000256" key="1">
    <source>
        <dbReference type="SAM" id="Phobius"/>
    </source>
</evidence>
<evidence type="ECO:0000313" key="2">
    <source>
        <dbReference type="EMBL" id="NIE49718.1"/>
    </source>
</evidence>
<keyword evidence="1" id="KW-1133">Transmembrane helix</keyword>
<accession>A0A6G5AGK5</accession>
<proteinExistence type="predicted"/>
<reference evidence="2" key="1">
    <citation type="submission" date="2020-03" db="EMBL/GenBank/DDBJ databases">
        <title>A transcriptome and proteome of the tick Rhipicephalus microplus shaped by the genetic composition of its hosts and developmental stage.</title>
        <authorList>
            <person name="Garcia G.R."/>
            <person name="Ribeiro J.M.C."/>
            <person name="Maruyama S.R."/>
            <person name="Gardinasse L.G."/>
            <person name="Nelson K."/>
            <person name="Ferreira B.R."/>
            <person name="Andrade T.G."/>
            <person name="Santos I.K.F.M."/>
        </authorList>
    </citation>
    <scope>NUCLEOTIDE SEQUENCE</scope>
    <source>
        <strain evidence="2">NSGR</strain>
        <tissue evidence="2">Salivary glands</tissue>
    </source>
</reference>
<keyword evidence="1" id="KW-0812">Transmembrane</keyword>
<protein>
    <submittedName>
        <fullName evidence="2">Uncharacterized protein</fullName>
    </submittedName>
</protein>